<evidence type="ECO:0000256" key="1">
    <source>
        <dbReference type="SAM" id="MobiDB-lite"/>
    </source>
</evidence>
<feature type="region of interest" description="Disordered" evidence="1">
    <location>
        <begin position="38"/>
        <end position="70"/>
    </location>
</feature>
<sequence length="70" mass="7905">MAEPAKKMAQQTEDRLEDLAETVRKKFDKVTEGTYRDRIIAGRFAEDGDHAGDRGHAGDQGRAETERKQD</sequence>
<evidence type="ECO:0000313" key="2">
    <source>
        <dbReference type="EMBL" id="RQX19736.1"/>
    </source>
</evidence>
<accession>A0A3N9Y3I3</accession>
<dbReference type="Proteomes" id="UP000278981">
    <property type="component" value="Unassembled WGS sequence"/>
</dbReference>
<gene>
    <name evidence="2" type="ORF">DDE19_03010</name>
</gene>
<comment type="caution">
    <text evidence="2">The sequence shown here is derived from an EMBL/GenBank/DDBJ whole genome shotgun (WGS) entry which is preliminary data.</text>
</comment>
<dbReference type="RefSeq" id="WP_124815961.1">
    <property type="nucleotide sequence ID" value="NZ_QDGB01000143.1"/>
</dbReference>
<name>A0A3N9Y3I3_9ACTN</name>
<dbReference type="EMBL" id="QDGB01000143">
    <property type="protein sequence ID" value="RQX19736.1"/>
    <property type="molecule type" value="Genomic_DNA"/>
</dbReference>
<dbReference type="OrthoDB" id="3405758at2"/>
<organism evidence="2 3">
    <name type="scientific">Micromonospora ureilytica</name>
    <dbReference type="NCBI Taxonomy" id="709868"/>
    <lineage>
        <taxon>Bacteria</taxon>
        <taxon>Bacillati</taxon>
        <taxon>Actinomycetota</taxon>
        <taxon>Actinomycetes</taxon>
        <taxon>Micromonosporales</taxon>
        <taxon>Micromonosporaceae</taxon>
        <taxon>Micromonospora</taxon>
    </lineage>
</organism>
<proteinExistence type="predicted"/>
<evidence type="ECO:0000313" key="3">
    <source>
        <dbReference type="Proteomes" id="UP000278981"/>
    </source>
</evidence>
<protein>
    <submittedName>
        <fullName evidence="2">Uncharacterized protein</fullName>
    </submittedName>
</protein>
<reference evidence="2 3" key="1">
    <citation type="submission" date="2018-04" db="EMBL/GenBank/DDBJ databases">
        <title>Micromonosporas from Atacama Desert.</title>
        <authorList>
            <person name="Carro L."/>
            <person name="Klenk H.-P."/>
            <person name="Goodfellow M."/>
        </authorList>
    </citation>
    <scope>NUCLEOTIDE SEQUENCE [LARGE SCALE GENOMIC DNA]</scope>
    <source>
        <strain evidence="2 3">LB19</strain>
    </source>
</reference>
<dbReference type="AlphaFoldDB" id="A0A3N9Y3I3"/>